<evidence type="ECO:0000256" key="2">
    <source>
        <dbReference type="ARBA" id="ARBA00022448"/>
    </source>
</evidence>
<dbReference type="GO" id="GO:0015031">
    <property type="term" value="P:protein transport"/>
    <property type="evidence" value="ECO:0007669"/>
    <property type="project" value="UniProtKB-KW"/>
</dbReference>
<name>A0A915U634_9BACT</name>
<keyword evidence="8 10" id="KW-0472">Membrane</keyword>
<evidence type="ECO:0000256" key="8">
    <source>
        <dbReference type="ARBA" id="ARBA00023136"/>
    </source>
</evidence>
<evidence type="ECO:0000256" key="10">
    <source>
        <dbReference type="SAM" id="Phobius"/>
    </source>
</evidence>
<feature type="transmembrane region" description="Helical" evidence="10">
    <location>
        <begin position="6"/>
        <end position="23"/>
    </location>
</feature>
<gene>
    <name evidence="12" type="ORF">GF1_21630</name>
</gene>
<keyword evidence="3" id="KW-1003">Cell membrane</keyword>
<evidence type="ECO:0000256" key="9">
    <source>
        <dbReference type="SAM" id="MobiDB-lite"/>
    </source>
</evidence>
<evidence type="ECO:0000313" key="13">
    <source>
        <dbReference type="Proteomes" id="UP001063350"/>
    </source>
</evidence>
<sequence>MFRVAIRLLLITTLLYGAVLFFYSRLEQRMQVPEAALDQRKKQPGTIVAADAGPVQALDYQLIVQRNIFQAVVNEPLPQKEKDREEPLEATSLKLELLGTVSGNERDARAIIVDEKEKRQDIYHVGDAVQGAIIESIERGKVILRVGKRREVLLLKDRESKNVVDRTDMFGRPMPPISITRPVARPRISTPRTAGSRSFRPRQVARQDVEQPIPDTVFRADEESPRDAMDGDDLEEPEMAPVIIEAR</sequence>
<accession>A0A915U634</accession>
<evidence type="ECO:0000259" key="11">
    <source>
        <dbReference type="Pfam" id="PF11356"/>
    </source>
</evidence>
<dbReference type="KEGG" id="ddu:GF1_21630"/>
<protein>
    <recommendedName>
        <fullName evidence="11">Type II secretion system protein GspC N-terminal domain-containing protein</fullName>
    </recommendedName>
</protein>
<dbReference type="Pfam" id="PF11356">
    <property type="entry name" value="T2SSC"/>
    <property type="match status" value="1"/>
</dbReference>
<comment type="subcellular location">
    <subcellularLocation>
        <location evidence="1">Cell inner membrane</location>
    </subcellularLocation>
</comment>
<dbReference type="InterPro" id="IPR024961">
    <property type="entry name" value="T2SS_GspC_N"/>
</dbReference>
<evidence type="ECO:0000256" key="7">
    <source>
        <dbReference type="ARBA" id="ARBA00022989"/>
    </source>
</evidence>
<keyword evidence="13" id="KW-1185">Reference proteome</keyword>
<evidence type="ECO:0000256" key="3">
    <source>
        <dbReference type="ARBA" id="ARBA00022475"/>
    </source>
</evidence>
<evidence type="ECO:0000256" key="4">
    <source>
        <dbReference type="ARBA" id="ARBA00022519"/>
    </source>
</evidence>
<dbReference type="AlphaFoldDB" id="A0A915U634"/>
<feature type="region of interest" description="Disordered" evidence="9">
    <location>
        <begin position="187"/>
        <end position="247"/>
    </location>
</feature>
<evidence type="ECO:0000313" key="12">
    <source>
        <dbReference type="EMBL" id="BCO09787.1"/>
    </source>
</evidence>
<feature type="compositionally biased region" description="Basic and acidic residues" evidence="9">
    <location>
        <begin position="218"/>
        <end position="229"/>
    </location>
</feature>
<evidence type="ECO:0000256" key="1">
    <source>
        <dbReference type="ARBA" id="ARBA00004533"/>
    </source>
</evidence>
<keyword evidence="7 10" id="KW-1133">Transmembrane helix</keyword>
<evidence type="ECO:0000256" key="6">
    <source>
        <dbReference type="ARBA" id="ARBA00022927"/>
    </source>
</evidence>
<reference evidence="12" key="1">
    <citation type="submission" date="2020-12" db="EMBL/GenBank/DDBJ databases">
        <title>Desulfobium dissulfuricans gen. nov., sp. nov., a novel mesophilic, sulfate-reducing bacterium isolated from a deep-sea hydrothermal vent.</title>
        <authorList>
            <person name="Hashimoto Y."/>
            <person name="Tame A."/>
            <person name="Sawayama S."/>
            <person name="Miyazaki J."/>
            <person name="Takai K."/>
            <person name="Nakagawa S."/>
        </authorList>
    </citation>
    <scope>NUCLEOTIDE SEQUENCE</scope>
    <source>
        <strain evidence="12">GF1</strain>
    </source>
</reference>
<evidence type="ECO:0000256" key="5">
    <source>
        <dbReference type="ARBA" id="ARBA00022692"/>
    </source>
</evidence>
<dbReference type="Gene3D" id="2.30.30.830">
    <property type="match status" value="1"/>
</dbReference>
<keyword evidence="5 10" id="KW-0812">Transmembrane</keyword>
<organism evidence="12 13">
    <name type="scientific">Desulfolithobacter dissulfuricans</name>
    <dbReference type="NCBI Taxonomy" id="2795293"/>
    <lineage>
        <taxon>Bacteria</taxon>
        <taxon>Pseudomonadati</taxon>
        <taxon>Thermodesulfobacteriota</taxon>
        <taxon>Desulfobulbia</taxon>
        <taxon>Desulfobulbales</taxon>
        <taxon>Desulfobulbaceae</taxon>
        <taxon>Desulfolithobacter</taxon>
    </lineage>
</organism>
<dbReference type="Proteomes" id="UP001063350">
    <property type="component" value="Chromosome"/>
</dbReference>
<keyword evidence="6" id="KW-0653">Protein transport</keyword>
<feature type="domain" description="Type II secretion system protein GspC N-terminal" evidence="11">
    <location>
        <begin position="8"/>
        <end position="154"/>
    </location>
</feature>
<dbReference type="EMBL" id="AP024233">
    <property type="protein sequence ID" value="BCO09787.1"/>
    <property type="molecule type" value="Genomic_DNA"/>
</dbReference>
<dbReference type="GO" id="GO:0005886">
    <property type="term" value="C:plasma membrane"/>
    <property type="evidence" value="ECO:0007669"/>
    <property type="project" value="UniProtKB-SubCell"/>
</dbReference>
<proteinExistence type="predicted"/>
<dbReference type="RefSeq" id="WP_267926536.1">
    <property type="nucleotide sequence ID" value="NZ_AP024233.1"/>
</dbReference>
<keyword evidence="4" id="KW-0997">Cell inner membrane</keyword>
<keyword evidence="2" id="KW-0813">Transport</keyword>